<organism evidence="3 5">
    <name type="scientific">Candidatus Sysuiplasma superficiale</name>
    <dbReference type="NCBI Taxonomy" id="2823368"/>
    <lineage>
        <taxon>Archaea</taxon>
        <taxon>Methanobacteriati</taxon>
        <taxon>Thermoplasmatota</taxon>
        <taxon>Thermoplasmata</taxon>
        <taxon>Candidatus Sysuiplasmatales</taxon>
        <taxon>Candidatus Sysuiplasmataceae</taxon>
        <taxon>Candidatus Sysuiplasma</taxon>
    </lineage>
</organism>
<dbReference type="InterPro" id="IPR029063">
    <property type="entry name" value="SAM-dependent_MTases_sf"/>
</dbReference>
<dbReference type="SUPFAM" id="SSF53335">
    <property type="entry name" value="S-adenosyl-L-methionine-dependent methyltransferases"/>
    <property type="match status" value="1"/>
</dbReference>
<gene>
    <name evidence="3" type="ORF">J9259_07310</name>
    <name evidence="4" type="ORF">KIY12_02285</name>
</gene>
<dbReference type="GO" id="GO:0008168">
    <property type="term" value="F:methyltransferase activity"/>
    <property type="evidence" value="ECO:0007669"/>
    <property type="project" value="UniProtKB-KW"/>
</dbReference>
<proteinExistence type="predicted"/>
<dbReference type="PANTHER" id="PTHR43591:SF24">
    <property type="entry name" value="2-METHOXY-6-POLYPRENYL-1,4-BENZOQUINOL METHYLASE, MITOCHONDRIAL"/>
    <property type="match status" value="1"/>
</dbReference>
<dbReference type="CDD" id="cd02440">
    <property type="entry name" value="AdoMet_MTases"/>
    <property type="match status" value="1"/>
</dbReference>
<dbReference type="PANTHER" id="PTHR43591">
    <property type="entry name" value="METHYLTRANSFERASE"/>
    <property type="match status" value="1"/>
</dbReference>
<evidence type="ECO:0000259" key="2">
    <source>
        <dbReference type="Pfam" id="PF13847"/>
    </source>
</evidence>
<dbReference type="EMBL" id="JAGVSJ010000020">
    <property type="protein sequence ID" value="MBX8632304.1"/>
    <property type="molecule type" value="Genomic_DNA"/>
</dbReference>
<evidence type="ECO:0000256" key="1">
    <source>
        <dbReference type="SAM" id="MobiDB-lite"/>
    </source>
</evidence>
<protein>
    <submittedName>
        <fullName evidence="3">Class I SAM-dependent methyltransferase</fullName>
    </submittedName>
    <submittedName>
        <fullName evidence="4">Methyltransferase domain-containing protein</fullName>
    </submittedName>
</protein>
<comment type="caution">
    <text evidence="3">The sequence shown here is derived from an EMBL/GenBank/DDBJ whole genome shotgun (WGS) entry which is preliminary data.</text>
</comment>
<dbReference type="Proteomes" id="UP000750197">
    <property type="component" value="Unassembled WGS sequence"/>
</dbReference>
<evidence type="ECO:0000313" key="5">
    <source>
        <dbReference type="Proteomes" id="UP000716004"/>
    </source>
</evidence>
<dbReference type="Gene3D" id="3.40.50.150">
    <property type="entry name" value="Vaccinia Virus protein VP39"/>
    <property type="match status" value="1"/>
</dbReference>
<accession>A0A8J7YKS7</accession>
<evidence type="ECO:0000313" key="4">
    <source>
        <dbReference type="EMBL" id="MBX8643546.1"/>
    </source>
</evidence>
<dbReference type="Pfam" id="PF13847">
    <property type="entry name" value="Methyltransf_31"/>
    <property type="match status" value="1"/>
</dbReference>
<feature type="domain" description="Methyltransferase" evidence="2">
    <location>
        <begin position="55"/>
        <end position="160"/>
    </location>
</feature>
<sequence>MERITDDTSSMRTRSKDGHSVKHHHSFDGAASFLLSEERRRWQNPSKIADAAGIKQGWNVADLGSGPCFFSLEIASRVGKEGLVYALDSSSVLLSTCCRLASEKGYSNVLPLLADVENTLPIVDGKMDAVFLANVLHDFEKPKAVIDEAGRILKEKGLLIDLDWKKTDTGVGPPVEIRLSEEESSRIITSSVFSRIAVSEAGPFHYMITFRKR</sequence>
<dbReference type="InterPro" id="IPR025714">
    <property type="entry name" value="Methyltranfer_dom"/>
</dbReference>
<reference evidence="3" key="1">
    <citation type="submission" date="2021-04" db="EMBL/GenBank/DDBJ databases">
        <title>Genomic insights into ecological role and evolution of a novel Thermoplasmata order Candidatus Sysuiplasmatales.</title>
        <authorList>
            <person name="Yuan Y."/>
        </authorList>
    </citation>
    <scope>NUCLEOTIDE SEQUENCE</scope>
    <source>
        <strain evidence="4">TUT19-bin139</strain>
        <strain evidence="3">YP2-bin.285</strain>
    </source>
</reference>
<dbReference type="Proteomes" id="UP000716004">
    <property type="component" value="Unassembled WGS sequence"/>
</dbReference>
<dbReference type="EMBL" id="JAHEAC010000011">
    <property type="protein sequence ID" value="MBX8643546.1"/>
    <property type="molecule type" value="Genomic_DNA"/>
</dbReference>
<evidence type="ECO:0000313" key="3">
    <source>
        <dbReference type="EMBL" id="MBX8632304.1"/>
    </source>
</evidence>
<feature type="region of interest" description="Disordered" evidence="1">
    <location>
        <begin position="1"/>
        <end position="24"/>
    </location>
</feature>
<name>A0A8J7YKS7_9ARCH</name>
<dbReference type="AlphaFoldDB" id="A0A8J7YKS7"/>
<keyword evidence="3" id="KW-0489">Methyltransferase</keyword>
<keyword evidence="3" id="KW-0808">Transferase</keyword>
<dbReference type="GO" id="GO:0032259">
    <property type="term" value="P:methylation"/>
    <property type="evidence" value="ECO:0007669"/>
    <property type="project" value="UniProtKB-KW"/>
</dbReference>